<dbReference type="EMBL" id="LR877153">
    <property type="protein sequence ID" value="CAD2217731.1"/>
    <property type="molecule type" value="Genomic_DNA"/>
</dbReference>
<dbReference type="InterPro" id="IPR003959">
    <property type="entry name" value="ATPase_AAA_core"/>
</dbReference>
<dbReference type="InterPro" id="IPR003960">
    <property type="entry name" value="ATPase_AAA_CS"/>
</dbReference>
<protein>
    <submittedName>
        <fullName evidence="5">ATPase family associated with various cellular activities (AAA)/AAA domain (Dynein-related subfamily), putative</fullName>
    </submittedName>
</protein>
<reference evidence="5 6" key="1">
    <citation type="submission" date="2020-08" db="EMBL/GenBank/DDBJ databases">
        <authorList>
            <person name="Newling K."/>
            <person name="Davey J."/>
            <person name="Forrester S."/>
        </authorList>
    </citation>
    <scope>NUCLEOTIDE SEQUENCE [LARGE SCALE GENOMIC DNA]</scope>
    <source>
        <strain evidence="6">Crithidia deanei Carvalho (ATCC PRA-265)</strain>
    </source>
</reference>
<evidence type="ECO:0000256" key="2">
    <source>
        <dbReference type="RuleBase" id="RU003651"/>
    </source>
</evidence>
<dbReference type="OrthoDB" id="10251412at2759"/>
<dbReference type="PANTHER" id="PTHR23070">
    <property type="entry name" value="BCS1 AAA-TYPE ATPASE"/>
    <property type="match status" value="1"/>
</dbReference>
<evidence type="ECO:0000256" key="1">
    <source>
        <dbReference type="ARBA" id="ARBA00007448"/>
    </source>
</evidence>
<feature type="region of interest" description="Disordered" evidence="3">
    <location>
        <begin position="344"/>
        <end position="416"/>
    </location>
</feature>
<dbReference type="SMART" id="SM00382">
    <property type="entry name" value="AAA"/>
    <property type="match status" value="1"/>
</dbReference>
<keyword evidence="2" id="KW-0547">Nucleotide-binding</keyword>
<feature type="region of interest" description="Disordered" evidence="3">
    <location>
        <begin position="103"/>
        <end position="132"/>
    </location>
</feature>
<dbReference type="Pfam" id="PF00004">
    <property type="entry name" value="AAA"/>
    <property type="match status" value="1"/>
</dbReference>
<evidence type="ECO:0000313" key="5">
    <source>
        <dbReference type="EMBL" id="CAD2217731.1"/>
    </source>
</evidence>
<name>A0A7G2CFI3_9TRYP</name>
<dbReference type="GO" id="GO:0016887">
    <property type="term" value="F:ATP hydrolysis activity"/>
    <property type="evidence" value="ECO:0007669"/>
    <property type="project" value="InterPro"/>
</dbReference>
<evidence type="ECO:0000256" key="3">
    <source>
        <dbReference type="SAM" id="MobiDB-lite"/>
    </source>
</evidence>
<dbReference type="GO" id="GO:0005524">
    <property type="term" value="F:ATP binding"/>
    <property type="evidence" value="ECO:0007669"/>
    <property type="project" value="UniProtKB-KW"/>
</dbReference>
<dbReference type="Gene3D" id="3.40.50.300">
    <property type="entry name" value="P-loop containing nucleotide triphosphate hydrolases"/>
    <property type="match status" value="1"/>
</dbReference>
<feature type="compositionally biased region" description="Basic and acidic residues" evidence="3">
    <location>
        <begin position="362"/>
        <end position="376"/>
    </location>
</feature>
<proteinExistence type="inferred from homology"/>
<dbReference type="Proteomes" id="UP000515908">
    <property type="component" value="Chromosome 09"/>
</dbReference>
<dbReference type="VEuPathDB" id="TriTrypDB:ADEAN_000521100"/>
<feature type="compositionally biased region" description="Basic and acidic residues" evidence="3">
    <location>
        <begin position="121"/>
        <end position="132"/>
    </location>
</feature>
<organism evidence="5 6">
    <name type="scientific">Angomonas deanei</name>
    <dbReference type="NCBI Taxonomy" id="59799"/>
    <lineage>
        <taxon>Eukaryota</taxon>
        <taxon>Discoba</taxon>
        <taxon>Euglenozoa</taxon>
        <taxon>Kinetoplastea</taxon>
        <taxon>Metakinetoplastina</taxon>
        <taxon>Trypanosomatida</taxon>
        <taxon>Trypanosomatidae</taxon>
        <taxon>Strigomonadinae</taxon>
        <taxon>Angomonas</taxon>
    </lineage>
</organism>
<evidence type="ECO:0000313" key="6">
    <source>
        <dbReference type="Proteomes" id="UP000515908"/>
    </source>
</evidence>
<dbReference type="SUPFAM" id="SSF52540">
    <property type="entry name" value="P-loop containing nucleoside triphosphate hydrolases"/>
    <property type="match status" value="1"/>
</dbReference>
<dbReference type="AlphaFoldDB" id="A0A7G2CFI3"/>
<gene>
    <name evidence="5" type="ORF">ADEAN_000521100</name>
</gene>
<dbReference type="PROSITE" id="PS00674">
    <property type="entry name" value="AAA"/>
    <property type="match status" value="1"/>
</dbReference>
<accession>A0A7G2CFI3</accession>
<dbReference type="InterPro" id="IPR050747">
    <property type="entry name" value="Mitochondrial_chaperone_BCS1"/>
</dbReference>
<feature type="domain" description="AAA+ ATPase" evidence="4">
    <location>
        <begin position="248"/>
        <end position="481"/>
    </location>
</feature>
<keyword evidence="2" id="KW-0067">ATP-binding</keyword>
<dbReference type="InterPro" id="IPR027417">
    <property type="entry name" value="P-loop_NTPase"/>
</dbReference>
<sequence length="570" mass="64066">MVERGLHYLNTSSRTKIKAYKANRNSSAFNENIILREAVLQYTAKKIKPQFDTGDYEYVRAAVSAPADADMAELLKHYYQVRTTPTKGEDVEINGNALSMSIEDDSEEDNNGEQQQQQQKGGDDKRKKAPKGEKLSTIGLYANISQFSRVDETYELVKEAYEWFKKESKKKSGSTRYLYQPLLKEKPISVAAEGEDDDDKNDITCQRYPLVEEKTFKSLFFPQKKSLVQLVDQFEARAGKFAVPGHPHKLVILLYGPPGTGKTSLVKAIAAHTKRSIFSIPLARVKTNRRLMSFMYDGKCTSLDEDGNRKNHKIPPKEVIYVLEDVDAATDTLKKKVEAKTDIHLEVREEGETTPAPEDKEEEAKTEETSPSKDGESPDEGGEDKKDEEEEEEGEESEGEGDDDKKEKKKKEKVVKVEKVGMKSKKNSDKLSIKGMLEALNGVLDSPGRIVILTTNHIQHLDPALLRPGVVTMKLFMGLFSADCAIEMIRHYNACSGKLNEETLNEIRKELQGPIAEMARQEEVNDLLLSDKANMSKGFTPAELEQLCAECDNIDELLTAIKRGTQNSHF</sequence>
<keyword evidence="6" id="KW-1185">Reference proteome</keyword>
<feature type="compositionally biased region" description="Acidic residues" evidence="3">
    <location>
        <begin position="377"/>
        <end position="402"/>
    </location>
</feature>
<evidence type="ECO:0000259" key="4">
    <source>
        <dbReference type="SMART" id="SM00382"/>
    </source>
</evidence>
<comment type="similarity">
    <text evidence="1">Belongs to the AAA ATPase family. BCS1 subfamily.</text>
</comment>
<dbReference type="InterPro" id="IPR003593">
    <property type="entry name" value="AAA+_ATPase"/>
</dbReference>